<accession>A0A9P1CDE2</accession>
<dbReference type="OrthoDB" id="435738at2759"/>
<dbReference type="SMART" id="SM00368">
    <property type="entry name" value="LRR_RI"/>
    <property type="match status" value="3"/>
</dbReference>
<evidence type="ECO:0000256" key="1">
    <source>
        <dbReference type="ARBA" id="ARBA00022729"/>
    </source>
</evidence>
<comment type="caution">
    <text evidence="3">The sequence shown here is derived from an EMBL/GenBank/DDBJ whole genome shotgun (WGS) entry which is preliminary data.</text>
</comment>
<feature type="compositionally biased region" description="Acidic residues" evidence="2">
    <location>
        <begin position="993"/>
        <end position="1003"/>
    </location>
</feature>
<feature type="compositionally biased region" description="Basic and acidic residues" evidence="2">
    <location>
        <begin position="960"/>
        <end position="981"/>
    </location>
</feature>
<evidence type="ECO:0000313" key="6">
    <source>
        <dbReference type="Proteomes" id="UP001152797"/>
    </source>
</evidence>
<dbReference type="InterPro" id="IPR032675">
    <property type="entry name" value="LRR_dom_sf"/>
</dbReference>
<feature type="region of interest" description="Disordered" evidence="2">
    <location>
        <begin position="1279"/>
        <end position="1300"/>
    </location>
</feature>
<dbReference type="PANTHER" id="PTHR46769">
    <property type="entry name" value="POLYCYSTIC KIDNEY AND HEPATIC DISEASE 1 (AUTOSOMAL RECESSIVE)-LIKE 1"/>
    <property type="match status" value="1"/>
</dbReference>
<keyword evidence="6" id="KW-1185">Reference proteome</keyword>
<feature type="region of interest" description="Disordered" evidence="2">
    <location>
        <begin position="1140"/>
        <end position="1213"/>
    </location>
</feature>
<evidence type="ECO:0000256" key="2">
    <source>
        <dbReference type="SAM" id="MobiDB-lite"/>
    </source>
</evidence>
<name>A0A9P1CDE2_9DINO</name>
<dbReference type="SUPFAM" id="SSF52047">
    <property type="entry name" value="RNI-like"/>
    <property type="match status" value="1"/>
</dbReference>
<sequence length="2531" mass="281351">MTPEVSGDVGDWPVGGEIAITTQEYPNMTNATGSERRFIQDIVFYAPVTEILLDRPLELPHFAGQAFVDSTNSLSVGTRIVLLSRSITITTEEVRFPDPERGVPDPGHGGDWFGHHMVISGSSFVSMSWVRLAHAGQDGRGPTGRLARFPALQVVQPTSYTRYLPRPYFESLVFSNSWLGAVEVLGSWGLDLINCVFCETRGRALQAGTDMGAFFIVDNLAMDTRPLPPPLDPVVNPTYEPLAVFQLQARPVVFSGNVVAGCPDIGVLMRPETCEAVEQDTSSQQINEVHSCVVGFFVLRSCSTEGGGPQACPGHLDCVHLRLMKAWKNAHVGILFVDTPSNMIVSDVTLFDNHIGITGNFHRQIGDMLHSFEFRDSQVYGSTAVSTCDASLQCLAVGPSDVQPTACHSLPGPEFRRIGILLPIITNRGKTCEDGPVLRSCPLANLPERSCALPWEQRYGNRASRMSSQKITNVFFGGFRAEDCGMRSVAIAYNPTSRDWNPVLEVSGLRFAETDFFRRTVTQSSLITPADRDRQDYLNARILLEPWSGFLAEGSCQADPMLSEIARDKLGIQGDVPLCPGLQQSWVKDLDGSLVAFGVALLPPGLLPLKCNVSSSDFEEATMVPSALPPACVNCSSGYQYTLDNGLVACSDRMRRLNWESLDPDCCGFYRRELGVLRATRLIDGAIEETRPMFDESCPRGLEYGRSSYVIRMEAGYSHLLQFMGSSQLPRLSRIHLFAESVTDEVLLKIPLGRLRRPRLYIFGINFDIMRRTAIPNPGDSHGAMFLDRDGLMLYMMTRGMPGGLTGRGVAILMLLEVIIAEVVIFIPLEEFNEFAFLADISRSLNVTEDRITLVDIRYDGKKWLEGPNGRRLEMVDTLAIRFEVAEDAVLNPNVLADIPIDSLGSYNAFFEDAVQNDPAEAEAVNSMRDLATTLEVPPAWPLGPLPCRHASCCCRKKHQFGEGDTPSRKMSEAKPERPPDETSEGSSSSDFSSEESHEEDLPDPSLLRSKSLFRRHAVDHVEMAEVDFTPAWAVAQSEDLSLQRLIIAVSNITSDTRSISKSDITPVDRLLRCINAIIQEKRQQFLHLRLQWLVFHLSARPEEKFRLPDALETPRSQQAQHAREAWWWNLTNSSAKMKDMPDDFSLNSPRGSSHCSSPSPRSKGPKEEPAAATKRAAKVAASAPKLERRFGATTDFSNQPRSPTGATGPSGLSTSCISPAALRAQTAPEGRARPKALAMDSRIKATSAIHKAAHTMEADFTIDNDKLQATADNMLSPKRANVSRGNSRASIKDPDDAKQLKRHTVMPTSNVRPMSKEAGRRRSVTLTGLKEGFQVEDRRQTTRFQVDEEISIEEKLMGLAPMSTKPKKKMLNVDCNAQQKSDVPDIGKTWLIRNRTSPAPFRKNSNSNSPATPSLLPQYVDFADFALPRQAQDSQKARARLNVEVDLDLEPTRSFALLPANQPIAPFLRGVEPVSPGGTFQEAKTFLRNEHSRAGGAWLCTADCLDSNIAEHRIKCKAASDFVRQGRSAPRRQCRIDWKIDDMCTKDRIQGIRRYIRQLNGTNATMKEDLPPRPHTTAARELPRLVRHGPRIKEPPRGAEESRDVSVVYAAVAAKRKKIPQAPKCLLPVPGFDEEKDDEGQVLDLRGMNLTDDEAVPIVMGLRVRDVAFKTMLISGNPQLTDAFYEPLLQLACDKFMSMTILDLSGSAHMGEKSISFLAHALPRALMKLRVLKLDGTRFEQPSWLVLVEGLRCLTYLQELGLADMAIGRRSQDVPCLVGELPLSLPGLKSLNLSGNFFSFEGCKALAHSLEGHGNLEVLDLSYNAGGFVLTESAGAVNIEVENLFTVLRSDSRSQGIAAFNPISLVCEGVGKSKSLTTLKLAGCQLNFDEDFILEDALQSKQGCGLEELDLSNNAFQGVMGVRCLLRILITHKSLKTLHLSQIREALPSCVAVPYEQSDPTAHYTLNLMHPQHRALLRMLLRRCKSQSRPITELFKFEERGDEILKLWGKNQSVPQQGSVSFAFRFPMELGVKIEATQLISRVNEKRKLKVGLVDFVKVAQLFNGLADLEARLIFLEAMAVDLNLKLSHVRYLSELDPVLRTDVVDRLLPAVPEINTLGGFDLAVNCGHHGASLVRDRASIVNLLLFNPACSDGRYDFDVSEPAHRKMLDDLIIVNHWERDCATKLGRPDLSKHGDHECIRNCTVNGVYRIWRSADVQLPPRSEVKLDYCSPFHPKKGTGPSRDNTVMQIQQAMATMDFNQSLKVKVFRSVAHRLVLTPEHCSRVLEALPASAMERDLEIRESARVEAFVVCYARCNDIGGLLSHKDYGLYSLQHLTREEVLTVRKRLGRTRTWDLTRAGQEFLVPEVDNAGDFNAAGRLMLVGRRPSAVGLPPMPDFLPAKPKSRSERMEEARLDAERMRPILQDYGMLDNPVSLGLANRYMMNLELHEDWHCAQCLLAVCKLEPGENIDEPYWSEKQHLAQKGSKWLVPDEWNKDMPQVGVFGMTFLQGFNESDMDLRERLAEEFLGW</sequence>
<gene>
    <name evidence="3" type="ORF">C1SCF055_LOCUS16544</name>
</gene>
<dbReference type="EMBL" id="CAMXCT010001372">
    <property type="protein sequence ID" value="CAI3989470.1"/>
    <property type="molecule type" value="Genomic_DNA"/>
</dbReference>
<reference evidence="3" key="1">
    <citation type="submission" date="2022-10" db="EMBL/GenBank/DDBJ databases">
        <authorList>
            <person name="Chen Y."/>
            <person name="Dougan E. K."/>
            <person name="Chan C."/>
            <person name="Rhodes N."/>
            <person name="Thang M."/>
        </authorList>
    </citation>
    <scope>NUCLEOTIDE SEQUENCE</scope>
</reference>
<feature type="region of interest" description="Disordered" evidence="2">
    <location>
        <begin position="959"/>
        <end position="1006"/>
    </location>
</feature>
<feature type="compositionally biased region" description="Basic and acidic residues" evidence="2">
    <location>
        <begin position="1291"/>
        <end position="1300"/>
    </location>
</feature>
<dbReference type="EMBL" id="CAMXCT020001372">
    <property type="protein sequence ID" value="CAL1142845.1"/>
    <property type="molecule type" value="Genomic_DNA"/>
</dbReference>
<feature type="compositionally biased region" description="Low complexity" evidence="2">
    <location>
        <begin position="1171"/>
        <end position="1185"/>
    </location>
</feature>
<feature type="compositionally biased region" description="Polar residues" evidence="2">
    <location>
        <begin position="1195"/>
        <end position="1213"/>
    </location>
</feature>
<dbReference type="InterPro" id="IPR052387">
    <property type="entry name" value="Fibrocystin"/>
</dbReference>
<dbReference type="Gene3D" id="3.80.10.10">
    <property type="entry name" value="Ribonuclease Inhibitor"/>
    <property type="match status" value="1"/>
</dbReference>
<dbReference type="PANTHER" id="PTHR46769:SF2">
    <property type="entry name" value="FIBROCYSTIN-L ISOFORM 2 PRECURSOR-RELATED"/>
    <property type="match status" value="1"/>
</dbReference>
<dbReference type="Proteomes" id="UP001152797">
    <property type="component" value="Unassembled WGS sequence"/>
</dbReference>
<keyword evidence="1" id="KW-0732">Signal</keyword>
<feature type="compositionally biased region" description="Low complexity" evidence="2">
    <location>
        <begin position="1149"/>
        <end position="1163"/>
    </location>
</feature>
<proteinExistence type="predicted"/>
<reference evidence="4" key="2">
    <citation type="submission" date="2024-04" db="EMBL/GenBank/DDBJ databases">
        <authorList>
            <person name="Chen Y."/>
            <person name="Shah S."/>
            <person name="Dougan E. K."/>
            <person name="Thang M."/>
            <person name="Chan C."/>
        </authorList>
    </citation>
    <scope>NUCLEOTIDE SEQUENCE [LARGE SCALE GENOMIC DNA]</scope>
</reference>
<dbReference type="EMBL" id="CAMXCT030001372">
    <property type="protein sequence ID" value="CAL4776782.1"/>
    <property type="molecule type" value="Genomic_DNA"/>
</dbReference>
<evidence type="ECO:0000313" key="3">
    <source>
        <dbReference type="EMBL" id="CAI3989470.1"/>
    </source>
</evidence>
<evidence type="ECO:0000313" key="4">
    <source>
        <dbReference type="EMBL" id="CAL1142845.1"/>
    </source>
</evidence>
<protein>
    <submittedName>
        <fullName evidence="5">Fibrocystin-L (Polycystic kidney and hepatic disease 1-like protein 1) (PKHD1-like protein 1)</fullName>
    </submittedName>
</protein>
<organism evidence="3">
    <name type="scientific">Cladocopium goreaui</name>
    <dbReference type="NCBI Taxonomy" id="2562237"/>
    <lineage>
        <taxon>Eukaryota</taxon>
        <taxon>Sar</taxon>
        <taxon>Alveolata</taxon>
        <taxon>Dinophyceae</taxon>
        <taxon>Suessiales</taxon>
        <taxon>Symbiodiniaceae</taxon>
        <taxon>Cladocopium</taxon>
    </lineage>
</organism>
<evidence type="ECO:0000313" key="5">
    <source>
        <dbReference type="EMBL" id="CAL4776782.1"/>
    </source>
</evidence>